<dbReference type="InterPro" id="IPR050164">
    <property type="entry name" value="Peptidase_C19"/>
</dbReference>
<dbReference type="EC" id="3.4.19.12" evidence="3"/>
<evidence type="ECO:0000256" key="7">
    <source>
        <dbReference type="ARBA" id="ARBA00022807"/>
    </source>
</evidence>
<evidence type="ECO:0000256" key="6">
    <source>
        <dbReference type="ARBA" id="ARBA00022801"/>
    </source>
</evidence>
<dbReference type="GO" id="GO:0005829">
    <property type="term" value="C:cytosol"/>
    <property type="evidence" value="ECO:0007669"/>
    <property type="project" value="TreeGrafter"/>
</dbReference>
<dbReference type="InterPro" id="IPR028889">
    <property type="entry name" value="USP"/>
</dbReference>
<keyword evidence="5" id="KW-0833">Ubl conjugation pathway</keyword>
<dbReference type="SUPFAM" id="SSF54001">
    <property type="entry name" value="Cysteine proteinases"/>
    <property type="match status" value="1"/>
</dbReference>
<organism evidence="9 10">
    <name type="scientific">Cryptosporidium muris (strain RN66)</name>
    <dbReference type="NCBI Taxonomy" id="441375"/>
    <lineage>
        <taxon>Eukaryota</taxon>
        <taxon>Sar</taxon>
        <taxon>Alveolata</taxon>
        <taxon>Apicomplexa</taxon>
        <taxon>Conoidasida</taxon>
        <taxon>Coccidia</taxon>
        <taxon>Eucoccidiorida</taxon>
        <taxon>Eimeriorina</taxon>
        <taxon>Cryptosporidiidae</taxon>
        <taxon>Cryptosporidium</taxon>
    </lineage>
</organism>
<evidence type="ECO:0000256" key="4">
    <source>
        <dbReference type="ARBA" id="ARBA00022670"/>
    </source>
</evidence>
<dbReference type="RefSeq" id="XP_002141182.1">
    <property type="nucleotide sequence ID" value="XM_002141146.1"/>
</dbReference>
<dbReference type="Gene3D" id="3.90.70.10">
    <property type="entry name" value="Cysteine proteinases"/>
    <property type="match status" value="1"/>
</dbReference>
<dbReference type="OrthoDB" id="286820at2759"/>
<proteinExistence type="inferred from homology"/>
<evidence type="ECO:0000313" key="10">
    <source>
        <dbReference type="Proteomes" id="UP000001460"/>
    </source>
</evidence>
<feature type="domain" description="USP" evidence="8">
    <location>
        <begin position="563"/>
        <end position="875"/>
    </location>
</feature>
<gene>
    <name evidence="9" type="ORF">CMU_015090</name>
</gene>
<dbReference type="PANTHER" id="PTHR24006">
    <property type="entry name" value="UBIQUITIN CARBOXYL-TERMINAL HYDROLASE"/>
    <property type="match status" value="1"/>
</dbReference>
<name>B6AF66_CRYMR</name>
<comment type="similarity">
    <text evidence="2">Belongs to the peptidase C19 family.</text>
</comment>
<accession>B6AF66</accession>
<reference evidence="9" key="1">
    <citation type="submission" date="2008-06" db="EMBL/GenBank/DDBJ databases">
        <authorList>
            <person name="Lorenzi H."/>
            <person name="Inman J."/>
            <person name="Miller J."/>
            <person name="Schobel S."/>
            <person name="Amedeo P."/>
            <person name="Caler E.V."/>
            <person name="da Silva J."/>
        </authorList>
    </citation>
    <scope>NUCLEOTIDE SEQUENCE [LARGE SCALE GENOMIC DNA]</scope>
    <source>
        <strain evidence="9">RN66</strain>
    </source>
</reference>
<keyword evidence="7" id="KW-0788">Thiol protease</keyword>
<comment type="catalytic activity">
    <reaction evidence="1">
        <text>Thiol-dependent hydrolysis of ester, thioester, amide, peptide and isopeptide bonds formed by the C-terminal Gly of ubiquitin (a 76-residue protein attached to proteins as an intracellular targeting signal).</text>
        <dbReference type="EC" id="3.4.19.12"/>
    </reaction>
</comment>
<dbReference type="PROSITE" id="PS00972">
    <property type="entry name" value="USP_1"/>
    <property type="match status" value="1"/>
</dbReference>
<dbReference type="PANTHER" id="PTHR24006:SF758">
    <property type="entry name" value="UBIQUITIN CARBOXYL-TERMINAL HYDROLASE 36"/>
    <property type="match status" value="1"/>
</dbReference>
<dbReference type="PROSITE" id="PS50235">
    <property type="entry name" value="USP_3"/>
    <property type="match status" value="1"/>
</dbReference>
<dbReference type="InterPro" id="IPR001394">
    <property type="entry name" value="Peptidase_C19_UCH"/>
</dbReference>
<keyword evidence="10" id="KW-1185">Reference proteome</keyword>
<dbReference type="VEuPathDB" id="CryptoDB:CMU_015090"/>
<dbReference type="GeneID" id="6996308"/>
<evidence type="ECO:0000313" key="9">
    <source>
        <dbReference type="EMBL" id="EEA06833.1"/>
    </source>
</evidence>
<dbReference type="Pfam" id="PF00443">
    <property type="entry name" value="UCH"/>
    <property type="match status" value="1"/>
</dbReference>
<dbReference type="GO" id="GO:0004843">
    <property type="term" value="F:cysteine-type deubiquitinase activity"/>
    <property type="evidence" value="ECO:0007669"/>
    <property type="project" value="UniProtKB-EC"/>
</dbReference>
<dbReference type="EMBL" id="DS989730">
    <property type="protein sequence ID" value="EEA06833.1"/>
    <property type="molecule type" value="Genomic_DNA"/>
</dbReference>
<dbReference type="InterPro" id="IPR038765">
    <property type="entry name" value="Papain-like_cys_pep_sf"/>
</dbReference>
<dbReference type="GO" id="GO:0006508">
    <property type="term" value="P:proteolysis"/>
    <property type="evidence" value="ECO:0007669"/>
    <property type="project" value="UniProtKB-KW"/>
</dbReference>
<dbReference type="Proteomes" id="UP000001460">
    <property type="component" value="Unassembled WGS sequence"/>
</dbReference>
<keyword evidence="6 9" id="KW-0378">Hydrolase</keyword>
<evidence type="ECO:0000256" key="2">
    <source>
        <dbReference type="ARBA" id="ARBA00009085"/>
    </source>
</evidence>
<protein>
    <recommendedName>
        <fullName evidence="3">ubiquitinyl hydrolase 1</fullName>
        <ecNumber evidence="3">3.4.19.12</ecNumber>
    </recommendedName>
</protein>
<sequence length="876" mass="102495">MNIANYWYNSLDYDEISLHIDKLDHSSKYNNEQYEASPKFPCKIFSDNDSFESPISPCSTNSSNESETLFKSEKYETLDIEEIQEIYDKDIDNNNTNVGKFNMSKYKDISPIEKLECSDNNILLKTELFDLLKSDELNLKILRLKAFKYPNILLQTLFSLPQDRLVRTLFNKSNIEDLDTCLPPICIFYSNMFTLQNYDTDMCKGYGLDNFWSFFNELLIYIKKSYGLSHIEQVPPIPIRTWIIDCWNIHNFPIILGSNSQHIKLKLKIIRILLFWFLQKNLGDKQVAQIEDMILRLTLLFDTKNYLKGSIIFTFHLLNIISESINNNNLCLYFERGFQILTCLKNYRIELFRYMLKLLTIKSSLGDGADESTLCGTSQYVNIEKILLNLFILFHLFGPIFELEYQRILVELATVISTENRPNITGKLVLYLIFSIQDNSCWNLPTLQVLYWILKELIYKIDFEYLTKLCKYVEKLIILFTNGIIPYESSNEAPKCLSILYILLGDLTAYKFASKTQIRKDPHYSTIYKSDYFSHKSTDKEIYTKYIDSNYCKWLYFSSEKVVGIVNIGNTCYMNSVLQCLRFSSSFFYWLYHQKSYNSSLLSKSLYQTIYKMVRPFNNQQPAIFPDRDLIREISTVFPLGVQHDASEFLRFLLSNISSTCPSFNMTTRHFLQCCSCKNTTEQVQNSLSILELSVSGNNYKVLNGLQSSQISLSSILVDYFSLEVLDGPKSYHCSKCNCETQARKWSSLEKPCPYLILILNNYTWNTSIKRGVKNKIRIQIEEVFNFQNYCYSIHGLIFHNGNSIDSGHYYCTVRSNNILTLKDIDKEPNSYISNIYQLYSKWYKCDDEFVSIINSDELFHNTSNNPYIIFATYIE</sequence>
<dbReference type="eggNOG" id="KOG1865">
    <property type="taxonomic scope" value="Eukaryota"/>
</dbReference>
<dbReference type="AlphaFoldDB" id="B6AF66"/>
<dbReference type="GO" id="GO:0005634">
    <property type="term" value="C:nucleus"/>
    <property type="evidence" value="ECO:0007669"/>
    <property type="project" value="TreeGrafter"/>
</dbReference>
<evidence type="ECO:0000256" key="3">
    <source>
        <dbReference type="ARBA" id="ARBA00012759"/>
    </source>
</evidence>
<dbReference type="OMA" id="NCETQAR"/>
<dbReference type="InterPro" id="IPR018200">
    <property type="entry name" value="USP_CS"/>
</dbReference>
<evidence type="ECO:0000256" key="5">
    <source>
        <dbReference type="ARBA" id="ARBA00022786"/>
    </source>
</evidence>
<dbReference type="GO" id="GO:0016579">
    <property type="term" value="P:protein deubiquitination"/>
    <property type="evidence" value="ECO:0007669"/>
    <property type="project" value="InterPro"/>
</dbReference>
<evidence type="ECO:0000259" key="8">
    <source>
        <dbReference type="PROSITE" id="PS50235"/>
    </source>
</evidence>
<keyword evidence="4" id="KW-0645">Protease</keyword>
<evidence type="ECO:0000256" key="1">
    <source>
        <dbReference type="ARBA" id="ARBA00000707"/>
    </source>
</evidence>